<evidence type="ECO:0000256" key="1">
    <source>
        <dbReference type="PROSITE-ProRule" id="PRU00285"/>
    </source>
</evidence>
<dbReference type="CDD" id="cd06464">
    <property type="entry name" value="ACD_sHsps-like"/>
    <property type="match status" value="1"/>
</dbReference>
<protein>
    <submittedName>
        <fullName evidence="4">Hsp20/alpha crystallin family protein</fullName>
    </submittedName>
</protein>
<evidence type="ECO:0000259" key="3">
    <source>
        <dbReference type="PROSITE" id="PS01031"/>
    </source>
</evidence>
<comment type="similarity">
    <text evidence="1 2">Belongs to the small heat shock protein (HSP20) family.</text>
</comment>
<evidence type="ECO:0000313" key="5">
    <source>
        <dbReference type="Proteomes" id="UP000295087"/>
    </source>
</evidence>
<comment type="caution">
    <text evidence="4">The sequence shown here is derived from an EMBL/GenBank/DDBJ whole genome shotgun (WGS) entry which is preliminary data.</text>
</comment>
<sequence>MSILPAHRPGLVPDLNTLWHALAHAGLGSTIGTHLLAVEDSIDNGRYVVRAEIPGVDPDKDVEVSVEGRQLTIKAQRSEQHQHNGRSEFTYGSFSRSVSLPQSADADSIEATYSNGILTVSIPVAEPEAAAKKIAVKTAD</sequence>
<dbReference type="SUPFAM" id="SSF49764">
    <property type="entry name" value="HSP20-like chaperones"/>
    <property type="match status" value="1"/>
</dbReference>
<accession>A0A4R6P1I5</accession>
<dbReference type="PROSITE" id="PS01031">
    <property type="entry name" value="SHSP"/>
    <property type="match status" value="1"/>
</dbReference>
<evidence type="ECO:0000256" key="2">
    <source>
        <dbReference type="RuleBase" id="RU003616"/>
    </source>
</evidence>
<feature type="domain" description="SHSP" evidence="3">
    <location>
        <begin position="29"/>
        <end position="139"/>
    </location>
</feature>
<evidence type="ECO:0000313" key="4">
    <source>
        <dbReference type="EMBL" id="TDP31538.1"/>
    </source>
</evidence>
<dbReference type="InterPro" id="IPR002068">
    <property type="entry name" value="A-crystallin/Hsp20_dom"/>
</dbReference>
<dbReference type="InterPro" id="IPR008978">
    <property type="entry name" value="HSP20-like_chaperone"/>
</dbReference>
<dbReference type="EMBL" id="SNXK01000008">
    <property type="protein sequence ID" value="TDP31538.1"/>
    <property type="molecule type" value="Genomic_DNA"/>
</dbReference>
<proteinExistence type="inferred from homology"/>
<name>A0A4R6P1I5_NOCIG</name>
<dbReference type="InterPro" id="IPR031107">
    <property type="entry name" value="Small_HSP"/>
</dbReference>
<gene>
    <name evidence="4" type="ORF">DFR75_108143</name>
</gene>
<dbReference type="RefSeq" id="WP_067488197.1">
    <property type="nucleotide sequence ID" value="NZ_JBHXPO010000003.1"/>
</dbReference>
<reference evidence="4 5" key="1">
    <citation type="submission" date="2019-03" db="EMBL/GenBank/DDBJ databases">
        <title>Genomic Encyclopedia of Type Strains, Phase IV (KMG-IV): sequencing the most valuable type-strain genomes for metagenomic binning, comparative biology and taxonomic classification.</title>
        <authorList>
            <person name="Goeker M."/>
        </authorList>
    </citation>
    <scope>NUCLEOTIDE SEQUENCE [LARGE SCALE GENOMIC DNA]</scope>
    <source>
        <strain evidence="4 5">DSM 44496</strain>
    </source>
</reference>
<keyword evidence="5" id="KW-1185">Reference proteome</keyword>
<dbReference type="PANTHER" id="PTHR11527">
    <property type="entry name" value="HEAT-SHOCK PROTEIN 20 FAMILY MEMBER"/>
    <property type="match status" value="1"/>
</dbReference>
<organism evidence="4 5">
    <name type="scientific">Nocardia ignorata</name>
    <dbReference type="NCBI Taxonomy" id="145285"/>
    <lineage>
        <taxon>Bacteria</taxon>
        <taxon>Bacillati</taxon>
        <taxon>Actinomycetota</taxon>
        <taxon>Actinomycetes</taxon>
        <taxon>Mycobacteriales</taxon>
        <taxon>Nocardiaceae</taxon>
        <taxon>Nocardia</taxon>
    </lineage>
</organism>
<dbReference type="AlphaFoldDB" id="A0A4R6P1I5"/>
<dbReference type="Pfam" id="PF00011">
    <property type="entry name" value="HSP20"/>
    <property type="match status" value="1"/>
</dbReference>
<dbReference type="Proteomes" id="UP000295087">
    <property type="component" value="Unassembled WGS sequence"/>
</dbReference>
<dbReference type="Gene3D" id="2.60.40.790">
    <property type="match status" value="1"/>
</dbReference>